<organism evidence="2 3">
    <name type="scientific">Jannaschia pohangensis</name>
    <dbReference type="NCBI Taxonomy" id="390807"/>
    <lineage>
        <taxon>Bacteria</taxon>
        <taxon>Pseudomonadati</taxon>
        <taxon>Pseudomonadota</taxon>
        <taxon>Alphaproteobacteria</taxon>
        <taxon>Rhodobacterales</taxon>
        <taxon>Roseobacteraceae</taxon>
        <taxon>Jannaschia</taxon>
    </lineage>
</organism>
<evidence type="ECO:0000313" key="3">
    <source>
        <dbReference type="Proteomes" id="UP000199110"/>
    </source>
</evidence>
<dbReference type="InterPro" id="IPR003754">
    <property type="entry name" value="4pyrrol_synth_uPrphyn_synth"/>
</dbReference>
<gene>
    <name evidence="2" type="ORF">SAMN04488095_2355</name>
</gene>
<dbReference type="InterPro" id="IPR036108">
    <property type="entry name" value="4pyrrol_syn_uPrphyn_synt_sf"/>
</dbReference>
<dbReference type="SUPFAM" id="SSF69618">
    <property type="entry name" value="HemD-like"/>
    <property type="match status" value="1"/>
</dbReference>
<dbReference type="GO" id="GO:0004852">
    <property type="term" value="F:uroporphyrinogen-III synthase activity"/>
    <property type="evidence" value="ECO:0007669"/>
    <property type="project" value="InterPro"/>
</dbReference>
<proteinExistence type="predicted"/>
<dbReference type="RefSeq" id="WP_092780693.1">
    <property type="nucleotide sequence ID" value="NZ_FORA01000003.1"/>
</dbReference>
<keyword evidence="3" id="KW-1185">Reference proteome</keyword>
<accession>A0A1I3PZE7</accession>
<sequence>MHPPRRVPLPVLLTRPLADAEALAAQLRAEGVERVVISPLLRIVAFGDLPALTGGLIFTSVNAVEAFAALGGRRGLPAWVVGPRTAAAAEAAGCEVQGVAPDAATLVLTIPADAPPLTHLRGDVQRGDLAADLTARGLKAVSQVIYRAEAQALSPDAVEVIAAGPVLAPLYSPRSAALLFEAVPGDRYDRILAICLSRAVADACPVPPLAVSDRPDGPAMMQTIRNNLHPRAVEGPGPTV</sequence>
<dbReference type="Gene3D" id="3.40.50.10090">
    <property type="match status" value="2"/>
</dbReference>
<dbReference type="GO" id="GO:0033014">
    <property type="term" value="P:tetrapyrrole biosynthetic process"/>
    <property type="evidence" value="ECO:0007669"/>
    <property type="project" value="InterPro"/>
</dbReference>
<reference evidence="2 3" key="1">
    <citation type="submission" date="2016-10" db="EMBL/GenBank/DDBJ databases">
        <authorList>
            <person name="de Groot N.N."/>
        </authorList>
    </citation>
    <scope>NUCLEOTIDE SEQUENCE [LARGE SCALE GENOMIC DNA]</scope>
    <source>
        <strain evidence="2 3">DSM 19073</strain>
    </source>
</reference>
<protein>
    <submittedName>
        <fullName evidence="2">Uroporphyrinogen-III synthase</fullName>
    </submittedName>
</protein>
<dbReference type="Pfam" id="PF02602">
    <property type="entry name" value="HEM4"/>
    <property type="match status" value="1"/>
</dbReference>
<dbReference type="CDD" id="cd06578">
    <property type="entry name" value="HemD"/>
    <property type="match status" value="1"/>
</dbReference>
<dbReference type="Proteomes" id="UP000199110">
    <property type="component" value="Unassembled WGS sequence"/>
</dbReference>
<evidence type="ECO:0000313" key="2">
    <source>
        <dbReference type="EMBL" id="SFJ26732.1"/>
    </source>
</evidence>
<evidence type="ECO:0000259" key="1">
    <source>
        <dbReference type="Pfam" id="PF02602"/>
    </source>
</evidence>
<dbReference type="AlphaFoldDB" id="A0A1I3PZE7"/>
<dbReference type="EMBL" id="FORA01000003">
    <property type="protein sequence ID" value="SFJ26732.1"/>
    <property type="molecule type" value="Genomic_DNA"/>
</dbReference>
<dbReference type="OrthoDB" id="7204250at2"/>
<dbReference type="STRING" id="390807.SAMN04488095_2355"/>
<feature type="domain" description="Tetrapyrrole biosynthesis uroporphyrinogen III synthase" evidence="1">
    <location>
        <begin position="22"/>
        <end position="221"/>
    </location>
</feature>
<name>A0A1I3PZE7_9RHOB</name>